<keyword evidence="3 5" id="KW-0863">Zinc-finger</keyword>
<dbReference type="Proteomes" id="UP000485058">
    <property type="component" value="Unassembled WGS sequence"/>
</dbReference>
<dbReference type="PANTHER" id="PTHR12547">
    <property type="entry name" value="CCCH ZINC FINGER/TIS11-RELATED"/>
    <property type="match status" value="1"/>
</dbReference>
<reference evidence="7 8" key="1">
    <citation type="submission" date="2020-02" db="EMBL/GenBank/DDBJ databases">
        <title>Draft genome sequence of Haematococcus lacustris strain NIES-144.</title>
        <authorList>
            <person name="Morimoto D."/>
            <person name="Nakagawa S."/>
            <person name="Yoshida T."/>
            <person name="Sawayama S."/>
        </authorList>
    </citation>
    <scope>NUCLEOTIDE SEQUENCE [LARGE SCALE GENOMIC DNA]</scope>
    <source>
        <strain evidence="7 8">NIES-144</strain>
    </source>
</reference>
<feature type="domain" description="C3H1-type" evidence="6">
    <location>
        <begin position="88"/>
        <end position="116"/>
    </location>
</feature>
<name>A0A699ZME9_HAELA</name>
<dbReference type="SMART" id="SM00356">
    <property type="entry name" value="ZnF_C3H1"/>
    <property type="match status" value="1"/>
</dbReference>
<evidence type="ECO:0000259" key="6">
    <source>
        <dbReference type="PROSITE" id="PS50103"/>
    </source>
</evidence>
<sequence length="138" mass="14048">MLSGAQLLTSQLQGGQGQLLLQQPQQLSSAVPAAAMPAAILGLSVAQCASLGLSLAAPGGAGATAGAGAARHSHSSGSGLGPVKQHALYKTEMCKGWMEAGTCRYGHKCQFAHGAEELRPVPRHPKYKTEAGYPSAGW</sequence>
<dbReference type="Gene3D" id="4.10.1000.10">
    <property type="entry name" value="Zinc finger, CCCH-type"/>
    <property type="match status" value="1"/>
</dbReference>
<dbReference type="InterPro" id="IPR036855">
    <property type="entry name" value="Znf_CCCH_sf"/>
</dbReference>
<evidence type="ECO:0000256" key="5">
    <source>
        <dbReference type="PROSITE-ProRule" id="PRU00723"/>
    </source>
</evidence>
<evidence type="ECO:0000313" key="7">
    <source>
        <dbReference type="EMBL" id="GFH20116.1"/>
    </source>
</evidence>
<dbReference type="InterPro" id="IPR045877">
    <property type="entry name" value="ZFP36-like"/>
</dbReference>
<evidence type="ECO:0000256" key="4">
    <source>
        <dbReference type="ARBA" id="ARBA00022833"/>
    </source>
</evidence>
<evidence type="ECO:0000313" key="8">
    <source>
        <dbReference type="Proteomes" id="UP000485058"/>
    </source>
</evidence>
<dbReference type="FunFam" id="4.10.1000.10:FF:000001">
    <property type="entry name" value="zinc finger CCCH domain-containing protein 15-like"/>
    <property type="match status" value="1"/>
</dbReference>
<protein>
    <submittedName>
        <fullName evidence="7">CCCH-type Zn-finger protein</fullName>
    </submittedName>
</protein>
<dbReference type="Pfam" id="PF00642">
    <property type="entry name" value="zf-CCCH"/>
    <property type="match status" value="1"/>
</dbReference>
<dbReference type="EMBL" id="BLLF01001577">
    <property type="protein sequence ID" value="GFH20116.1"/>
    <property type="molecule type" value="Genomic_DNA"/>
</dbReference>
<organism evidence="7 8">
    <name type="scientific">Haematococcus lacustris</name>
    <name type="common">Green alga</name>
    <name type="synonym">Haematococcus pluvialis</name>
    <dbReference type="NCBI Taxonomy" id="44745"/>
    <lineage>
        <taxon>Eukaryota</taxon>
        <taxon>Viridiplantae</taxon>
        <taxon>Chlorophyta</taxon>
        <taxon>core chlorophytes</taxon>
        <taxon>Chlorophyceae</taxon>
        <taxon>CS clade</taxon>
        <taxon>Chlamydomonadales</taxon>
        <taxon>Haematococcaceae</taxon>
        <taxon>Haematococcus</taxon>
    </lineage>
</organism>
<dbReference type="PANTHER" id="PTHR12547:SF18">
    <property type="entry name" value="PROTEIN TIS11"/>
    <property type="match status" value="1"/>
</dbReference>
<dbReference type="SUPFAM" id="SSF90229">
    <property type="entry name" value="CCCH zinc finger"/>
    <property type="match status" value="1"/>
</dbReference>
<dbReference type="PROSITE" id="PS50103">
    <property type="entry name" value="ZF_C3H1"/>
    <property type="match status" value="1"/>
</dbReference>
<comment type="caution">
    <text evidence="7">The sequence shown here is derived from an EMBL/GenBank/DDBJ whole genome shotgun (WGS) entry which is preliminary data.</text>
</comment>
<dbReference type="GO" id="GO:0003729">
    <property type="term" value="F:mRNA binding"/>
    <property type="evidence" value="ECO:0007669"/>
    <property type="project" value="InterPro"/>
</dbReference>
<accession>A0A699ZME9</accession>
<dbReference type="AlphaFoldDB" id="A0A699ZME9"/>
<keyword evidence="4 5" id="KW-0862">Zinc</keyword>
<evidence type="ECO:0000256" key="1">
    <source>
        <dbReference type="ARBA" id="ARBA00022723"/>
    </source>
</evidence>
<keyword evidence="2" id="KW-0677">Repeat</keyword>
<keyword evidence="8" id="KW-1185">Reference proteome</keyword>
<evidence type="ECO:0000256" key="2">
    <source>
        <dbReference type="ARBA" id="ARBA00022737"/>
    </source>
</evidence>
<keyword evidence="1 5" id="KW-0479">Metal-binding</keyword>
<proteinExistence type="predicted"/>
<dbReference type="InterPro" id="IPR000571">
    <property type="entry name" value="Znf_CCCH"/>
</dbReference>
<gene>
    <name evidence="7" type="ORF">HaLaN_17191</name>
</gene>
<dbReference type="GO" id="GO:0008270">
    <property type="term" value="F:zinc ion binding"/>
    <property type="evidence" value="ECO:0007669"/>
    <property type="project" value="UniProtKB-KW"/>
</dbReference>
<evidence type="ECO:0000256" key="3">
    <source>
        <dbReference type="ARBA" id="ARBA00022771"/>
    </source>
</evidence>
<feature type="zinc finger region" description="C3H1-type" evidence="5">
    <location>
        <begin position="88"/>
        <end position="116"/>
    </location>
</feature>